<feature type="binding site" evidence="5">
    <location>
        <position position="73"/>
    </location>
    <ligand>
        <name>S-adenosyl-L-methionine</name>
        <dbReference type="ChEBI" id="CHEBI:59789"/>
    </ligand>
</feature>
<dbReference type="CDD" id="cd18081">
    <property type="entry name" value="RlmH-like"/>
    <property type="match status" value="1"/>
</dbReference>
<comment type="catalytic activity">
    <reaction evidence="5">
        <text>pseudouridine(1915) in 23S rRNA + S-adenosyl-L-methionine = N(3)-methylpseudouridine(1915) in 23S rRNA + S-adenosyl-L-homocysteine + H(+)</text>
        <dbReference type="Rhea" id="RHEA:42752"/>
        <dbReference type="Rhea" id="RHEA-COMP:10221"/>
        <dbReference type="Rhea" id="RHEA-COMP:10222"/>
        <dbReference type="ChEBI" id="CHEBI:15378"/>
        <dbReference type="ChEBI" id="CHEBI:57856"/>
        <dbReference type="ChEBI" id="CHEBI:59789"/>
        <dbReference type="ChEBI" id="CHEBI:65314"/>
        <dbReference type="ChEBI" id="CHEBI:74486"/>
        <dbReference type="EC" id="2.1.1.177"/>
    </reaction>
</comment>
<evidence type="ECO:0000256" key="3">
    <source>
        <dbReference type="ARBA" id="ARBA00022691"/>
    </source>
</evidence>
<name>A0ABV7J7N0_9GAMM</name>
<keyword evidence="1 5" id="KW-0489">Methyltransferase</keyword>
<organism evidence="6 7">
    <name type="scientific">Marinicella sediminis</name>
    <dbReference type="NCBI Taxonomy" id="1792834"/>
    <lineage>
        <taxon>Bacteria</taxon>
        <taxon>Pseudomonadati</taxon>
        <taxon>Pseudomonadota</taxon>
        <taxon>Gammaproteobacteria</taxon>
        <taxon>Lysobacterales</taxon>
        <taxon>Marinicellaceae</taxon>
        <taxon>Marinicella</taxon>
    </lineage>
</organism>
<proteinExistence type="inferred from homology"/>
<comment type="function">
    <text evidence="5">Specifically methylates the pseudouridine at position 1915 (m3Psi1915) in 23S rRNA.</text>
</comment>
<dbReference type="InterPro" id="IPR003742">
    <property type="entry name" value="RlmH-like"/>
</dbReference>
<dbReference type="Proteomes" id="UP001595533">
    <property type="component" value="Unassembled WGS sequence"/>
</dbReference>
<dbReference type="InterPro" id="IPR029028">
    <property type="entry name" value="Alpha/beta_knot_MTases"/>
</dbReference>
<evidence type="ECO:0000256" key="1">
    <source>
        <dbReference type="ARBA" id="ARBA00022603"/>
    </source>
</evidence>
<keyword evidence="7" id="KW-1185">Reference proteome</keyword>
<dbReference type="PANTHER" id="PTHR33603:SF1">
    <property type="entry name" value="RIBOSOMAL RNA LARGE SUBUNIT METHYLTRANSFERASE H"/>
    <property type="match status" value="1"/>
</dbReference>
<evidence type="ECO:0000313" key="7">
    <source>
        <dbReference type="Proteomes" id="UP001595533"/>
    </source>
</evidence>
<dbReference type="NCBIfam" id="NF000986">
    <property type="entry name" value="PRK00103.1-4"/>
    <property type="match status" value="1"/>
</dbReference>
<comment type="subcellular location">
    <subcellularLocation>
        <location evidence="5">Cytoplasm</location>
    </subcellularLocation>
</comment>
<accession>A0ABV7J7N0</accession>
<feature type="binding site" evidence="5">
    <location>
        <position position="104"/>
    </location>
    <ligand>
        <name>S-adenosyl-L-methionine</name>
        <dbReference type="ChEBI" id="CHEBI:59789"/>
    </ligand>
</feature>
<dbReference type="SUPFAM" id="SSF75217">
    <property type="entry name" value="alpha/beta knot"/>
    <property type="match status" value="1"/>
</dbReference>
<comment type="similarity">
    <text evidence="4 5">Belongs to the RNA methyltransferase RlmH family.</text>
</comment>
<feature type="binding site" evidence="5">
    <location>
        <begin position="123"/>
        <end position="128"/>
    </location>
    <ligand>
        <name>S-adenosyl-L-methionine</name>
        <dbReference type="ChEBI" id="CHEBI:59789"/>
    </ligand>
</feature>
<keyword evidence="5" id="KW-0963">Cytoplasm</keyword>
<keyword evidence="5" id="KW-0698">rRNA processing</keyword>
<protein>
    <recommendedName>
        <fullName evidence="5">Ribosomal RNA large subunit methyltransferase H</fullName>
        <ecNumber evidence="5">2.1.1.177</ecNumber>
    </recommendedName>
    <alternativeName>
        <fullName evidence="5">23S rRNA (pseudouridine1915-N3)-methyltransferase</fullName>
    </alternativeName>
    <alternativeName>
        <fullName evidence="5">23S rRNA m3Psi1915 methyltransferase</fullName>
    </alternativeName>
    <alternativeName>
        <fullName evidence="5">rRNA (pseudouridine-N3-)-methyltransferase RlmH</fullName>
    </alternativeName>
</protein>
<dbReference type="Gene3D" id="3.40.1280.10">
    <property type="match status" value="1"/>
</dbReference>
<sequence length="156" mass="17559">MKISLISLGHKMPGWVDSAFQMYNDRLPGHLKLHLVELTPVSRHKGLSVSQIKSQEASILEKHTLSGTINVALDERGKAISTPQVATILGDWQMEGRDVNIIIGGADGLDQRIIQQASHCWSLSRLVFPHQLVRVIVAEQLYRAWSLLNNHPYHRE</sequence>
<dbReference type="RefSeq" id="WP_077412404.1">
    <property type="nucleotide sequence ID" value="NZ_JBHRTS010000004.1"/>
</dbReference>
<evidence type="ECO:0000313" key="6">
    <source>
        <dbReference type="EMBL" id="MFC3194133.1"/>
    </source>
</evidence>
<dbReference type="EC" id="2.1.1.177" evidence="5"/>
<evidence type="ECO:0000256" key="2">
    <source>
        <dbReference type="ARBA" id="ARBA00022679"/>
    </source>
</evidence>
<dbReference type="EMBL" id="JBHRTS010000004">
    <property type="protein sequence ID" value="MFC3194133.1"/>
    <property type="molecule type" value="Genomic_DNA"/>
</dbReference>
<gene>
    <name evidence="5 6" type="primary">rlmH</name>
    <name evidence="6" type="ORF">ACFODZ_07760</name>
</gene>
<dbReference type="HAMAP" id="MF_00658">
    <property type="entry name" value="23SrRNA_methyltr_H"/>
    <property type="match status" value="1"/>
</dbReference>
<reference evidence="7" key="1">
    <citation type="journal article" date="2019" name="Int. J. Syst. Evol. Microbiol.">
        <title>The Global Catalogue of Microorganisms (GCM) 10K type strain sequencing project: providing services to taxonomists for standard genome sequencing and annotation.</title>
        <authorList>
            <consortium name="The Broad Institute Genomics Platform"/>
            <consortium name="The Broad Institute Genome Sequencing Center for Infectious Disease"/>
            <person name="Wu L."/>
            <person name="Ma J."/>
        </authorList>
    </citation>
    <scope>NUCLEOTIDE SEQUENCE [LARGE SCALE GENOMIC DNA]</scope>
    <source>
        <strain evidence="7">KCTC 42953</strain>
    </source>
</reference>
<dbReference type="Pfam" id="PF02590">
    <property type="entry name" value="SPOUT_MTase"/>
    <property type="match status" value="1"/>
</dbReference>
<keyword evidence="2 5" id="KW-0808">Transferase</keyword>
<dbReference type="InterPro" id="IPR029026">
    <property type="entry name" value="tRNA_m1G_MTases_N"/>
</dbReference>
<dbReference type="PIRSF" id="PIRSF004505">
    <property type="entry name" value="MT_bac"/>
    <property type="match status" value="1"/>
</dbReference>
<keyword evidence="3 5" id="KW-0949">S-adenosyl-L-methionine</keyword>
<dbReference type="PANTHER" id="PTHR33603">
    <property type="entry name" value="METHYLTRANSFERASE"/>
    <property type="match status" value="1"/>
</dbReference>
<comment type="subunit">
    <text evidence="5">Homodimer.</text>
</comment>
<comment type="caution">
    <text evidence="6">The sequence shown here is derived from an EMBL/GenBank/DDBJ whole genome shotgun (WGS) entry which is preliminary data.</text>
</comment>
<evidence type="ECO:0000256" key="5">
    <source>
        <dbReference type="HAMAP-Rule" id="MF_00658"/>
    </source>
</evidence>
<evidence type="ECO:0000256" key="4">
    <source>
        <dbReference type="ARBA" id="ARBA00038303"/>
    </source>
</evidence>